<sequence>MKSRLILAAVAALLLVAAGPAFAGDAYQATQPVTPDTSAMGQPSLQHNAKPSQSAADPSYGGTPATRSAAGKMTSRTCLPGPQCDIFFGN</sequence>
<name>A0A069PJV2_9BURK</name>
<keyword evidence="2" id="KW-0732">Signal</keyword>
<feature type="region of interest" description="Disordered" evidence="1">
    <location>
        <begin position="31"/>
        <end position="75"/>
    </location>
</feature>
<feature type="chain" id="PRO_5007372177" description="Lipoprotein" evidence="2">
    <location>
        <begin position="24"/>
        <end position="90"/>
    </location>
</feature>
<protein>
    <recommendedName>
        <fullName evidence="5">Lipoprotein</fullName>
    </recommendedName>
</protein>
<evidence type="ECO:0000313" key="4">
    <source>
        <dbReference type="Proteomes" id="UP000027466"/>
    </source>
</evidence>
<evidence type="ECO:0000256" key="1">
    <source>
        <dbReference type="SAM" id="MobiDB-lite"/>
    </source>
</evidence>
<dbReference type="EMBL" id="JFHC01000034">
    <property type="protein sequence ID" value="KDR40885.1"/>
    <property type="molecule type" value="Genomic_DNA"/>
</dbReference>
<dbReference type="RefSeq" id="WP_035924915.1">
    <property type="nucleotide sequence ID" value="NZ_CADFFX010000012.1"/>
</dbReference>
<organism evidence="3 4">
    <name type="scientific">Caballeronia glathei</name>
    <dbReference type="NCBI Taxonomy" id="60547"/>
    <lineage>
        <taxon>Bacteria</taxon>
        <taxon>Pseudomonadati</taxon>
        <taxon>Pseudomonadota</taxon>
        <taxon>Betaproteobacteria</taxon>
        <taxon>Burkholderiales</taxon>
        <taxon>Burkholderiaceae</taxon>
        <taxon>Caballeronia</taxon>
    </lineage>
</organism>
<reference evidence="3 4" key="1">
    <citation type="submission" date="2014-03" db="EMBL/GenBank/DDBJ databases">
        <title>Draft Genome Sequences of Four Burkholderia Strains.</title>
        <authorList>
            <person name="Liu X.Y."/>
            <person name="Li C.X."/>
            <person name="Xu J.H."/>
        </authorList>
    </citation>
    <scope>NUCLEOTIDE SEQUENCE [LARGE SCALE GENOMIC DNA]</scope>
    <source>
        <strain evidence="3 4">DSM 50014</strain>
    </source>
</reference>
<dbReference type="Proteomes" id="UP000027466">
    <property type="component" value="Unassembled WGS sequence"/>
</dbReference>
<feature type="signal peptide" evidence="2">
    <location>
        <begin position="1"/>
        <end position="23"/>
    </location>
</feature>
<proteinExistence type="predicted"/>
<dbReference type="AlphaFoldDB" id="A0A069PJV2"/>
<evidence type="ECO:0008006" key="5">
    <source>
        <dbReference type="Google" id="ProtNLM"/>
    </source>
</evidence>
<evidence type="ECO:0000313" key="3">
    <source>
        <dbReference type="EMBL" id="KDR40885.1"/>
    </source>
</evidence>
<keyword evidence="4" id="KW-1185">Reference proteome</keyword>
<comment type="caution">
    <text evidence="3">The sequence shown here is derived from an EMBL/GenBank/DDBJ whole genome shotgun (WGS) entry which is preliminary data.</text>
</comment>
<evidence type="ECO:0000256" key="2">
    <source>
        <dbReference type="SAM" id="SignalP"/>
    </source>
</evidence>
<gene>
    <name evidence="3" type="ORF">BG61_22175</name>
</gene>
<feature type="compositionally biased region" description="Polar residues" evidence="1">
    <location>
        <begin position="31"/>
        <end position="56"/>
    </location>
</feature>
<accession>A0A069PJV2</accession>